<comment type="caution">
    <text evidence="1">The sequence shown here is derived from an EMBL/GenBank/DDBJ whole genome shotgun (WGS) entry which is preliminary data.</text>
</comment>
<dbReference type="PROSITE" id="PS51257">
    <property type="entry name" value="PROKAR_LIPOPROTEIN"/>
    <property type="match status" value="1"/>
</dbReference>
<dbReference type="OrthoDB" id="749939at2"/>
<dbReference type="Proteomes" id="UP000306808">
    <property type="component" value="Unassembled WGS sequence"/>
</dbReference>
<accession>A0A4U0P663</accession>
<protein>
    <recommendedName>
        <fullName evidence="3">Alpha/beta hydrolase</fullName>
    </recommendedName>
</protein>
<keyword evidence="2" id="KW-1185">Reference proteome</keyword>
<dbReference type="Gene3D" id="3.40.50.1820">
    <property type="entry name" value="alpha/beta hydrolase"/>
    <property type="match status" value="1"/>
</dbReference>
<dbReference type="AlphaFoldDB" id="A0A4U0P663"/>
<name>A0A4U0P663_9SPHI</name>
<gene>
    <name evidence="1" type="ORF">FAZ15_06815</name>
</gene>
<sequence length="246" mass="26012">MKALQKLIFSAMLICLMSACKKDNNRPDEQSGDVTIRVETASGITYKVYVNENLGSYKGILVMGSGNDPGNPSPGSLDGGLENNTCKKAAENGYVAAVVQYRATPGNADWNGSATMVGQDYATCINALSAKYGVDKSKSVVGGVSYSSAMLLTNIVLSETLKHTKGLLASCWTADAWRAQNFKIPVFNIVCNCNCDGGGLTGAALMAQINPAVKAQSEAVVDNSCNTHCGGNWVDPLYTKMTAWLN</sequence>
<organism evidence="1 2">
    <name type="scientific">Sphingobacterium olei</name>
    <dbReference type="NCBI Taxonomy" id="2571155"/>
    <lineage>
        <taxon>Bacteria</taxon>
        <taxon>Pseudomonadati</taxon>
        <taxon>Bacteroidota</taxon>
        <taxon>Sphingobacteriia</taxon>
        <taxon>Sphingobacteriales</taxon>
        <taxon>Sphingobacteriaceae</taxon>
        <taxon>Sphingobacterium</taxon>
    </lineage>
</organism>
<evidence type="ECO:0000313" key="1">
    <source>
        <dbReference type="EMBL" id="TJZ62212.1"/>
    </source>
</evidence>
<reference evidence="1 2" key="1">
    <citation type="submission" date="2019-04" db="EMBL/GenBank/DDBJ databases">
        <title>Sphingobacterium olei sp. nov., isolated from oil-contaminated soil.</title>
        <authorList>
            <person name="Liu B."/>
        </authorList>
    </citation>
    <scope>NUCLEOTIDE SEQUENCE [LARGE SCALE GENOMIC DNA]</scope>
    <source>
        <strain evidence="1 2">HAL-9</strain>
    </source>
</reference>
<evidence type="ECO:0008006" key="3">
    <source>
        <dbReference type="Google" id="ProtNLM"/>
    </source>
</evidence>
<evidence type="ECO:0000313" key="2">
    <source>
        <dbReference type="Proteomes" id="UP000306808"/>
    </source>
</evidence>
<proteinExistence type="predicted"/>
<dbReference type="EMBL" id="SUME01000002">
    <property type="protein sequence ID" value="TJZ62212.1"/>
    <property type="molecule type" value="Genomic_DNA"/>
</dbReference>
<dbReference type="InterPro" id="IPR029058">
    <property type="entry name" value="AB_hydrolase_fold"/>
</dbReference>
<dbReference type="SUPFAM" id="SSF53474">
    <property type="entry name" value="alpha/beta-Hydrolases"/>
    <property type="match status" value="1"/>
</dbReference>
<dbReference type="RefSeq" id="WP_136900554.1">
    <property type="nucleotide sequence ID" value="NZ_SUME01000002.1"/>
</dbReference>